<protein>
    <recommendedName>
        <fullName evidence="6">Collagen</fullName>
    </recommendedName>
</protein>
<accession>A0AAF3ELW6</accession>
<feature type="compositionally biased region" description="Gly residues" evidence="2">
    <location>
        <begin position="111"/>
        <end position="120"/>
    </location>
</feature>
<dbReference type="PANTHER" id="PTHR24637:SF373">
    <property type="entry name" value="NEMATODE CUTICLE COLLAGEN N-TERMINAL DOMAIN-CONTAINING PROTEIN"/>
    <property type="match status" value="1"/>
</dbReference>
<organism evidence="4 5">
    <name type="scientific">Mesorhabditis belari</name>
    <dbReference type="NCBI Taxonomy" id="2138241"/>
    <lineage>
        <taxon>Eukaryota</taxon>
        <taxon>Metazoa</taxon>
        <taxon>Ecdysozoa</taxon>
        <taxon>Nematoda</taxon>
        <taxon>Chromadorea</taxon>
        <taxon>Rhabditida</taxon>
        <taxon>Rhabditina</taxon>
        <taxon>Rhabditomorpha</taxon>
        <taxon>Rhabditoidea</taxon>
        <taxon>Rhabditidae</taxon>
        <taxon>Mesorhabditinae</taxon>
        <taxon>Mesorhabditis</taxon>
    </lineage>
</organism>
<dbReference type="PANTHER" id="PTHR24637">
    <property type="entry name" value="COLLAGEN"/>
    <property type="match status" value="1"/>
</dbReference>
<feature type="compositionally biased region" description="Gly residues" evidence="2">
    <location>
        <begin position="166"/>
        <end position="175"/>
    </location>
</feature>
<keyword evidence="3" id="KW-0472">Membrane</keyword>
<keyword evidence="3" id="KW-1133">Transmembrane helix</keyword>
<feature type="region of interest" description="Disordered" evidence="2">
    <location>
        <begin position="111"/>
        <end position="280"/>
    </location>
</feature>
<keyword evidence="4" id="KW-1185">Reference proteome</keyword>
<feature type="compositionally biased region" description="Gly residues" evidence="2">
    <location>
        <begin position="184"/>
        <end position="193"/>
    </location>
</feature>
<evidence type="ECO:0000256" key="1">
    <source>
        <dbReference type="ARBA" id="ARBA00022737"/>
    </source>
</evidence>
<evidence type="ECO:0000313" key="5">
    <source>
        <dbReference type="WBParaSite" id="MBELARI_LOCUS14947"/>
    </source>
</evidence>
<evidence type="ECO:0000256" key="3">
    <source>
        <dbReference type="SAM" id="Phobius"/>
    </source>
</evidence>
<evidence type="ECO:0000256" key="2">
    <source>
        <dbReference type="SAM" id="MobiDB-lite"/>
    </source>
</evidence>
<evidence type="ECO:0000313" key="4">
    <source>
        <dbReference type="Proteomes" id="UP000887575"/>
    </source>
</evidence>
<dbReference type="AlphaFoldDB" id="A0AAF3ELW6"/>
<dbReference type="Proteomes" id="UP000887575">
    <property type="component" value="Unassembled WGS sequence"/>
</dbReference>
<keyword evidence="1" id="KW-0677">Repeat</keyword>
<keyword evidence="3" id="KW-0812">Transmembrane</keyword>
<feature type="region of interest" description="Disordered" evidence="2">
    <location>
        <begin position="303"/>
        <end position="362"/>
    </location>
</feature>
<dbReference type="WBParaSite" id="MBELARI_LOCUS14947">
    <property type="protein sequence ID" value="MBELARI_LOCUS14947"/>
    <property type="gene ID" value="MBELARI_LOCUS14947"/>
</dbReference>
<evidence type="ECO:0008006" key="6">
    <source>
        <dbReference type="Google" id="ProtNLM"/>
    </source>
</evidence>
<name>A0AAF3ELW6_9BILA</name>
<feature type="compositionally biased region" description="Low complexity" evidence="2">
    <location>
        <begin position="245"/>
        <end position="260"/>
    </location>
</feature>
<feature type="compositionally biased region" description="Basic and acidic residues" evidence="2">
    <location>
        <begin position="312"/>
        <end position="330"/>
    </location>
</feature>
<feature type="transmembrane region" description="Helical" evidence="3">
    <location>
        <begin position="7"/>
        <end position="28"/>
    </location>
</feature>
<sequence>MHDPFRSLACVSVITSVLCTLFAIYFSISLHKNASLARRDIEERAEVLKIVHESFWDQIQWEIRTMPWIGVALREKRDYGQNPDGKQRNEHGVLHQCSQCQRLACPMGMAGREGGPGTDGMPGLPGKTGNPGIDGEDIELDSPPDLPCSICPGGPPGPRGAQGERGMSGTGGTRGYSGLPGNPGQDGGPGLSGNSGPSGHSGLRGPKGPIGRDVIAGEGIKGPRGPPGPRGIAGSRGVPGRASNQPGIPGQPGTQGKIGKAGLYGQFGDRGSPGAPGDPGLSGTYCPSDCGVNKIVSELVHLNPASNPNGYDHPEDVESRPQEKPFEQKEGNIGYDLETIQQKMKPPGAMPNAAQPAYKSAEEYEEQGYRMLFSAV</sequence>
<reference evidence="5" key="1">
    <citation type="submission" date="2024-02" db="UniProtKB">
        <authorList>
            <consortium name="WormBaseParasite"/>
        </authorList>
    </citation>
    <scope>IDENTIFICATION</scope>
</reference>
<proteinExistence type="predicted"/>
<feature type="compositionally biased region" description="Low complexity" evidence="2">
    <location>
        <begin position="194"/>
        <end position="203"/>
    </location>
</feature>